<feature type="transmembrane region" description="Helical" evidence="1">
    <location>
        <begin position="12"/>
        <end position="32"/>
    </location>
</feature>
<keyword evidence="3" id="KW-1185">Reference proteome</keyword>
<accession>A0ABY5X9U9</accession>
<evidence type="ECO:0008006" key="4">
    <source>
        <dbReference type="Google" id="ProtNLM"/>
    </source>
</evidence>
<dbReference type="RefSeq" id="WP_012669149.1">
    <property type="nucleotide sequence ID" value="NZ_CP023567.1"/>
</dbReference>
<dbReference type="EMBL" id="CP103445">
    <property type="protein sequence ID" value="UWS34166.1"/>
    <property type="molecule type" value="Genomic_DNA"/>
</dbReference>
<name>A0ABY5X9U9_ERWPY</name>
<dbReference type="Proteomes" id="UP001058553">
    <property type="component" value="Chromosome"/>
</dbReference>
<reference evidence="2" key="1">
    <citation type="submission" date="2022-07" db="EMBL/GenBank/DDBJ databases">
        <title>Genetic diversity of Erwinia pyrifoliae.</title>
        <authorList>
            <person name="Park D.S."/>
            <person name="Ham H."/>
        </authorList>
    </citation>
    <scope>NUCLEOTIDE SEQUENCE</scope>
    <source>
        <strain evidence="2">CP201486</strain>
    </source>
</reference>
<evidence type="ECO:0000313" key="3">
    <source>
        <dbReference type="Proteomes" id="UP001058553"/>
    </source>
</evidence>
<keyword evidence="1" id="KW-1133">Transmembrane helix</keyword>
<feature type="transmembrane region" description="Helical" evidence="1">
    <location>
        <begin position="52"/>
        <end position="74"/>
    </location>
</feature>
<protein>
    <recommendedName>
        <fullName evidence="4">Lipopolysaccharide assembly protein A domain-containing protein</fullName>
    </recommendedName>
</protein>
<organism evidence="2 3">
    <name type="scientific">Erwinia pyrifoliae</name>
    <dbReference type="NCBI Taxonomy" id="79967"/>
    <lineage>
        <taxon>Bacteria</taxon>
        <taxon>Pseudomonadati</taxon>
        <taxon>Pseudomonadota</taxon>
        <taxon>Gammaproteobacteria</taxon>
        <taxon>Enterobacterales</taxon>
        <taxon>Erwiniaceae</taxon>
        <taxon>Erwinia</taxon>
    </lineage>
</organism>
<sequence>MLINKKNPNITLRILFLSVIYLIVCCIIFFFIANAAIDLIFDGKVNLTQEVIIEIIVVSIIAGTAGGLGSWIFAKIDERKARTRPPSDRE</sequence>
<keyword evidence="1" id="KW-0812">Transmembrane</keyword>
<evidence type="ECO:0000313" key="2">
    <source>
        <dbReference type="EMBL" id="UWS34166.1"/>
    </source>
</evidence>
<proteinExistence type="predicted"/>
<gene>
    <name evidence="2" type="ORF">NYP84_02900</name>
</gene>
<keyword evidence="1" id="KW-0472">Membrane</keyword>
<dbReference type="GeneID" id="92235925"/>
<evidence type="ECO:0000256" key="1">
    <source>
        <dbReference type="SAM" id="Phobius"/>
    </source>
</evidence>